<protein>
    <submittedName>
        <fullName evidence="2">Uncharacterized protein</fullName>
    </submittedName>
</protein>
<feature type="transmembrane region" description="Helical" evidence="1">
    <location>
        <begin position="6"/>
        <end position="30"/>
    </location>
</feature>
<dbReference type="EMBL" id="CATQJA010001647">
    <property type="protein sequence ID" value="CAJ0568045.1"/>
    <property type="molecule type" value="Genomic_DNA"/>
</dbReference>
<feature type="transmembrane region" description="Helical" evidence="1">
    <location>
        <begin position="197"/>
        <end position="220"/>
    </location>
</feature>
<keyword evidence="3" id="KW-1185">Reference proteome</keyword>
<feature type="non-terminal residue" evidence="2">
    <location>
        <position position="222"/>
    </location>
</feature>
<organism evidence="2 3">
    <name type="scientific">Mesorhabditis spiculigera</name>
    <dbReference type="NCBI Taxonomy" id="96644"/>
    <lineage>
        <taxon>Eukaryota</taxon>
        <taxon>Metazoa</taxon>
        <taxon>Ecdysozoa</taxon>
        <taxon>Nematoda</taxon>
        <taxon>Chromadorea</taxon>
        <taxon>Rhabditida</taxon>
        <taxon>Rhabditina</taxon>
        <taxon>Rhabditomorpha</taxon>
        <taxon>Rhabditoidea</taxon>
        <taxon>Rhabditidae</taxon>
        <taxon>Mesorhabditinae</taxon>
        <taxon>Mesorhabditis</taxon>
    </lineage>
</organism>
<keyword evidence="1" id="KW-0472">Membrane</keyword>
<comment type="caution">
    <text evidence="2">The sequence shown here is derived from an EMBL/GenBank/DDBJ whole genome shotgun (WGS) entry which is preliminary data.</text>
</comment>
<name>A0AA36FUL3_9BILA</name>
<dbReference type="AlphaFoldDB" id="A0AA36FUL3"/>
<evidence type="ECO:0000313" key="2">
    <source>
        <dbReference type="EMBL" id="CAJ0568045.1"/>
    </source>
</evidence>
<evidence type="ECO:0000256" key="1">
    <source>
        <dbReference type="SAM" id="Phobius"/>
    </source>
</evidence>
<dbReference type="Proteomes" id="UP001177023">
    <property type="component" value="Unassembled WGS sequence"/>
</dbReference>
<gene>
    <name evidence="2" type="ORF">MSPICULIGERA_LOCUS6572</name>
</gene>
<feature type="non-terminal residue" evidence="2">
    <location>
        <position position="1"/>
    </location>
</feature>
<keyword evidence="1" id="KW-0812">Transmembrane</keyword>
<reference evidence="2" key="1">
    <citation type="submission" date="2023-06" db="EMBL/GenBank/DDBJ databases">
        <authorList>
            <person name="Delattre M."/>
        </authorList>
    </citation>
    <scope>NUCLEOTIDE SEQUENCE</scope>
    <source>
        <strain evidence="2">AF72</strain>
    </source>
</reference>
<keyword evidence="1" id="KW-1133">Transmembrane helix</keyword>
<accession>A0AA36FUL3</accession>
<sequence>RHLRQGAIVVIVSCSLIALVVVVAIIAIAIRCYMTRHQPSPPPPPRRSPTTARLLPDTPELCTVSTQPDVEMTRRTAEIGLQAVSEVRDVAVAFESRFGNCTSSLHFDCGANGSLCLHQSSLIDFDNVTMQCIHGGTSSRCLSLCQYFYPEEPRVCAPRLVSRQAGSSTARLSPNVDHTLSTDRSTELGKDYRGPTIYVLFFSVVHVALICGCVASYLIFWK</sequence>
<proteinExistence type="predicted"/>
<evidence type="ECO:0000313" key="3">
    <source>
        <dbReference type="Proteomes" id="UP001177023"/>
    </source>
</evidence>